<sequence length="106" mass="11058">MGVDEAIEVAVVEVEVVRVTAGADIVVVPSSGGVIERGSVQGGIQWVGRSAVGGGRDRSVSGRCSRGSRDRSCGRGGRGRTSGAGRRGRRPQGRGSRPRSRHRHRG</sequence>
<feature type="compositionally biased region" description="Basic residues" evidence="1">
    <location>
        <begin position="86"/>
        <end position="106"/>
    </location>
</feature>
<evidence type="ECO:0000313" key="2">
    <source>
        <dbReference type="EMBL" id="MPN12390.1"/>
    </source>
</evidence>
<evidence type="ECO:0000256" key="1">
    <source>
        <dbReference type="SAM" id="MobiDB-lite"/>
    </source>
</evidence>
<accession>A0A645FEJ2</accession>
<gene>
    <name evidence="2" type="ORF">SDC9_159708</name>
</gene>
<protein>
    <submittedName>
        <fullName evidence="2">Uncharacterized protein</fullName>
    </submittedName>
</protein>
<dbReference type="AlphaFoldDB" id="A0A645FEJ2"/>
<dbReference type="EMBL" id="VSSQ01058727">
    <property type="protein sequence ID" value="MPN12390.1"/>
    <property type="molecule type" value="Genomic_DNA"/>
</dbReference>
<reference evidence="2" key="1">
    <citation type="submission" date="2019-08" db="EMBL/GenBank/DDBJ databases">
        <authorList>
            <person name="Kucharzyk K."/>
            <person name="Murdoch R.W."/>
            <person name="Higgins S."/>
            <person name="Loffler F."/>
        </authorList>
    </citation>
    <scope>NUCLEOTIDE SEQUENCE</scope>
</reference>
<proteinExistence type="predicted"/>
<comment type="caution">
    <text evidence="2">The sequence shown here is derived from an EMBL/GenBank/DDBJ whole genome shotgun (WGS) entry which is preliminary data.</text>
</comment>
<organism evidence="2">
    <name type="scientific">bioreactor metagenome</name>
    <dbReference type="NCBI Taxonomy" id="1076179"/>
    <lineage>
        <taxon>unclassified sequences</taxon>
        <taxon>metagenomes</taxon>
        <taxon>ecological metagenomes</taxon>
    </lineage>
</organism>
<name>A0A645FEJ2_9ZZZZ</name>
<feature type="region of interest" description="Disordered" evidence="1">
    <location>
        <begin position="49"/>
        <end position="106"/>
    </location>
</feature>